<feature type="domain" description="Tyrosine-protein phosphatase" evidence="10">
    <location>
        <begin position="40"/>
        <end position="189"/>
    </location>
</feature>
<dbReference type="InterPro" id="IPR016130">
    <property type="entry name" value="Tyr_Pase_AS"/>
</dbReference>
<evidence type="ECO:0000256" key="8">
    <source>
        <dbReference type="ARBA" id="ARBA00047927"/>
    </source>
</evidence>
<comment type="catalytic activity">
    <reaction evidence="6">
        <text>5-diphospho-1D-myo-inositol 1,2,3,4,6-pentakisphosphate + H2O = 1D-myo-inositol hexakisphosphate + phosphate + H(+)</text>
        <dbReference type="Rhea" id="RHEA:22384"/>
        <dbReference type="ChEBI" id="CHEBI:15377"/>
        <dbReference type="ChEBI" id="CHEBI:15378"/>
        <dbReference type="ChEBI" id="CHEBI:43474"/>
        <dbReference type="ChEBI" id="CHEBI:58130"/>
        <dbReference type="ChEBI" id="CHEBI:58628"/>
        <dbReference type="EC" id="3.6.1.52"/>
    </reaction>
    <physiologicalReaction direction="left-to-right" evidence="6">
        <dbReference type="Rhea" id="RHEA:22385"/>
    </physiologicalReaction>
</comment>
<dbReference type="EC" id="3.6.1.52" evidence="2"/>
<dbReference type="RefSeq" id="XP_040694834.1">
    <property type="nucleotide sequence ID" value="XM_040832457.1"/>
</dbReference>
<evidence type="ECO:0000256" key="7">
    <source>
        <dbReference type="ARBA" id="ARBA00047562"/>
    </source>
</evidence>
<evidence type="ECO:0000256" key="9">
    <source>
        <dbReference type="ARBA" id="ARBA00048424"/>
    </source>
</evidence>
<evidence type="ECO:0000256" key="5">
    <source>
        <dbReference type="ARBA" id="ARBA00044949"/>
    </source>
</evidence>
<dbReference type="OrthoDB" id="6375174at2759"/>
<evidence type="ECO:0000256" key="4">
    <source>
        <dbReference type="ARBA" id="ARBA00022801"/>
    </source>
</evidence>
<dbReference type="InterPro" id="IPR029021">
    <property type="entry name" value="Prot-tyrosine_phosphatase-like"/>
</dbReference>
<dbReference type="GO" id="GO:0005737">
    <property type="term" value="C:cytoplasm"/>
    <property type="evidence" value="ECO:0007669"/>
    <property type="project" value="UniProtKB-SubCell"/>
</dbReference>
<dbReference type="GO" id="GO:0016791">
    <property type="term" value="F:phosphatase activity"/>
    <property type="evidence" value="ECO:0007669"/>
    <property type="project" value="InterPro"/>
</dbReference>
<proteinExistence type="inferred from homology"/>
<dbReference type="VEuPathDB" id="FungiDB:ASPWEDRAFT_23266"/>
<organism evidence="11 12">
    <name type="scientific">Aspergillus wentii DTO 134E9</name>
    <dbReference type="NCBI Taxonomy" id="1073089"/>
    <lineage>
        <taxon>Eukaryota</taxon>
        <taxon>Fungi</taxon>
        <taxon>Dikarya</taxon>
        <taxon>Ascomycota</taxon>
        <taxon>Pezizomycotina</taxon>
        <taxon>Eurotiomycetes</taxon>
        <taxon>Eurotiomycetidae</taxon>
        <taxon>Eurotiales</taxon>
        <taxon>Aspergillaceae</taxon>
        <taxon>Aspergillus</taxon>
        <taxon>Aspergillus subgen. Cremei</taxon>
    </lineage>
</organism>
<dbReference type="Pfam" id="PF03162">
    <property type="entry name" value="Y_phosphatase2"/>
    <property type="match status" value="1"/>
</dbReference>
<dbReference type="InterPro" id="IPR020428">
    <property type="entry name" value="PFA-DSPs"/>
</dbReference>
<evidence type="ECO:0000313" key="12">
    <source>
        <dbReference type="Proteomes" id="UP000184383"/>
    </source>
</evidence>
<dbReference type="SUPFAM" id="SSF52799">
    <property type="entry name" value="(Phosphotyrosine protein) phosphatases II"/>
    <property type="match status" value="1"/>
</dbReference>
<evidence type="ECO:0000256" key="3">
    <source>
        <dbReference type="ARBA" id="ARBA00022490"/>
    </source>
</evidence>
<comment type="catalytic activity">
    <reaction evidence="7">
        <text>3,5-bis(diphospho)-1D-myo-inositol 1,2,4,6-tetrakisphosphate + H2O = 3-diphospho-1D-myo-inositol 1,2,4,5,6-pentakisphosphate + phosphate + 2 H(+)</text>
        <dbReference type="Rhea" id="RHEA:56312"/>
        <dbReference type="ChEBI" id="CHEBI:15377"/>
        <dbReference type="ChEBI" id="CHEBI:15378"/>
        <dbReference type="ChEBI" id="CHEBI:43474"/>
        <dbReference type="ChEBI" id="CHEBI:140372"/>
        <dbReference type="ChEBI" id="CHEBI:140374"/>
        <dbReference type="EC" id="3.6.1.52"/>
    </reaction>
    <physiologicalReaction direction="left-to-right" evidence="7">
        <dbReference type="Rhea" id="RHEA:56313"/>
    </physiologicalReaction>
</comment>
<dbReference type="PROSITE" id="PS00383">
    <property type="entry name" value="TYR_PHOSPHATASE_1"/>
    <property type="match status" value="1"/>
</dbReference>
<keyword evidence="12" id="KW-1185">Reference proteome</keyword>
<protein>
    <recommendedName>
        <fullName evidence="2">diphosphoinositol-polyphosphate diphosphatase</fullName>
        <ecNumber evidence="2">3.6.1.52</ecNumber>
    </recommendedName>
</protein>
<dbReference type="AlphaFoldDB" id="A0A1L9S1W5"/>
<dbReference type="InterPro" id="IPR020422">
    <property type="entry name" value="TYR_PHOSPHATASE_DUAL_dom"/>
</dbReference>
<gene>
    <name evidence="11" type="ORF">ASPWEDRAFT_23266</name>
</gene>
<dbReference type="PANTHER" id="PTHR31126:SF48">
    <property type="entry name" value="INOSITOL PHOSPHATASE SIW14"/>
    <property type="match status" value="1"/>
</dbReference>
<evidence type="ECO:0000256" key="6">
    <source>
        <dbReference type="ARBA" id="ARBA00047342"/>
    </source>
</evidence>
<keyword evidence="4" id="KW-0378">Hydrolase</keyword>
<reference evidence="12" key="1">
    <citation type="journal article" date="2017" name="Genome Biol.">
        <title>Comparative genomics reveals high biological diversity and specific adaptations in the industrially and medically important fungal genus Aspergillus.</title>
        <authorList>
            <person name="de Vries R.P."/>
            <person name="Riley R."/>
            <person name="Wiebenga A."/>
            <person name="Aguilar-Osorio G."/>
            <person name="Amillis S."/>
            <person name="Uchima C.A."/>
            <person name="Anderluh G."/>
            <person name="Asadollahi M."/>
            <person name="Askin M."/>
            <person name="Barry K."/>
            <person name="Battaglia E."/>
            <person name="Bayram O."/>
            <person name="Benocci T."/>
            <person name="Braus-Stromeyer S.A."/>
            <person name="Caldana C."/>
            <person name="Canovas D."/>
            <person name="Cerqueira G.C."/>
            <person name="Chen F."/>
            <person name="Chen W."/>
            <person name="Choi C."/>
            <person name="Clum A."/>
            <person name="Dos Santos R.A."/>
            <person name="Damasio A.R."/>
            <person name="Diallinas G."/>
            <person name="Emri T."/>
            <person name="Fekete E."/>
            <person name="Flipphi M."/>
            <person name="Freyberg S."/>
            <person name="Gallo A."/>
            <person name="Gournas C."/>
            <person name="Habgood R."/>
            <person name="Hainaut M."/>
            <person name="Harispe M.L."/>
            <person name="Henrissat B."/>
            <person name="Hilden K.S."/>
            <person name="Hope R."/>
            <person name="Hossain A."/>
            <person name="Karabika E."/>
            <person name="Karaffa L."/>
            <person name="Karanyi Z."/>
            <person name="Krasevec N."/>
            <person name="Kuo A."/>
            <person name="Kusch H."/>
            <person name="LaButti K."/>
            <person name="Lagendijk E.L."/>
            <person name="Lapidus A."/>
            <person name="Levasseur A."/>
            <person name="Lindquist E."/>
            <person name="Lipzen A."/>
            <person name="Logrieco A.F."/>
            <person name="MacCabe A."/>
            <person name="Maekelae M.R."/>
            <person name="Malavazi I."/>
            <person name="Melin P."/>
            <person name="Meyer V."/>
            <person name="Mielnichuk N."/>
            <person name="Miskei M."/>
            <person name="Molnar A.P."/>
            <person name="Mule G."/>
            <person name="Ngan C.Y."/>
            <person name="Orejas M."/>
            <person name="Orosz E."/>
            <person name="Ouedraogo J.P."/>
            <person name="Overkamp K.M."/>
            <person name="Park H.-S."/>
            <person name="Perrone G."/>
            <person name="Piumi F."/>
            <person name="Punt P.J."/>
            <person name="Ram A.F."/>
            <person name="Ramon A."/>
            <person name="Rauscher S."/>
            <person name="Record E."/>
            <person name="Riano-Pachon D.M."/>
            <person name="Robert V."/>
            <person name="Roehrig J."/>
            <person name="Ruller R."/>
            <person name="Salamov A."/>
            <person name="Salih N.S."/>
            <person name="Samson R.A."/>
            <person name="Sandor E."/>
            <person name="Sanguinetti M."/>
            <person name="Schuetze T."/>
            <person name="Sepcic K."/>
            <person name="Shelest E."/>
            <person name="Sherlock G."/>
            <person name="Sophianopoulou V."/>
            <person name="Squina F.M."/>
            <person name="Sun H."/>
            <person name="Susca A."/>
            <person name="Todd R.B."/>
            <person name="Tsang A."/>
            <person name="Unkles S.E."/>
            <person name="van de Wiele N."/>
            <person name="van Rossen-Uffink D."/>
            <person name="Oliveira J.V."/>
            <person name="Vesth T.C."/>
            <person name="Visser J."/>
            <person name="Yu J.-H."/>
            <person name="Zhou M."/>
            <person name="Andersen M.R."/>
            <person name="Archer D.B."/>
            <person name="Baker S.E."/>
            <person name="Benoit I."/>
            <person name="Brakhage A.A."/>
            <person name="Braus G.H."/>
            <person name="Fischer R."/>
            <person name="Frisvad J.C."/>
            <person name="Goldman G.H."/>
            <person name="Houbraken J."/>
            <person name="Oakley B."/>
            <person name="Pocsi I."/>
            <person name="Scazzocchio C."/>
            <person name="Seiboth B."/>
            <person name="vanKuyk P.A."/>
            <person name="Wortman J."/>
            <person name="Dyer P.S."/>
            <person name="Grigoriev I.V."/>
        </authorList>
    </citation>
    <scope>NUCLEOTIDE SEQUENCE [LARGE SCALE GENOMIC DNA]</scope>
    <source>
        <strain evidence="12">DTO 134E9</strain>
    </source>
</reference>
<keyword evidence="3" id="KW-0963">Cytoplasm</keyword>
<evidence type="ECO:0000256" key="2">
    <source>
        <dbReference type="ARBA" id="ARBA00012527"/>
    </source>
</evidence>
<dbReference type="FunFam" id="3.90.190.10:FF:000035">
    <property type="entry name" value="Tyrosine phosphatase, putative"/>
    <property type="match status" value="1"/>
</dbReference>
<sequence length="233" mass="26683">MALPLLEKSSNSSLKGQFEKSRFKSSTLDHDPTQYDFPQNFGEVVKGIYRSSFPHAWHLPALRKLGLKTIITLVEEPFTTAHSNFLTENGIAHHRILIQANKDPAVKTPDHIIVKVLEILLNKANHPVLVHCNKGKHRTGCIVGCFRKLQNWDIDDVITEYLNYSFPKSRPLDEKFIRSFDESQLAYLAQISDVASWQVPTNPKFLIEPKELEHSPKRRIHSSLSELSMPDYD</sequence>
<dbReference type="PANTHER" id="PTHR31126">
    <property type="entry name" value="TYROSINE-PROTEIN PHOSPHATASE"/>
    <property type="match status" value="1"/>
</dbReference>
<comment type="similarity">
    <text evidence="5">Belongs to the protein-tyrosine phosphatase family. Atypical dual-specificity phosphatase Siw14-like subfamily.</text>
</comment>
<evidence type="ECO:0000259" key="10">
    <source>
        <dbReference type="PROSITE" id="PS50054"/>
    </source>
</evidence>
<dbReference type="STRING" id="1073089.A0A1L9S1W5"/>
<comment type="catalytic activity">
    <reaction evidence="9">
        <text>6-diphospho-1D-myo-inositol pentakisphosphate + H2O = 1D-myo-inositol hexakisphosphate + phosphate + H(+)</text>
        <dbReference type="Rhea" id="RHEA:79703"/>
        <dbReference type="ChEBI" id="CHEBI:15377"/>
        <dbReference type="ChEBI" id="CHEBI:15378"/>
        <dbReference type="ChEBI" id="CHEBI:43474"/>
        <dbReference type="ChEBI" id="CHEBI:58130"/>
        <dbReference type="ChEBI" id="CHEBI:230534"/>
        <dbReference type="EC" id="3.6.1.52"/>
    </reaction>
    <physiologicalReaction direction="left-to-right" evidence="9">
        <dbReference type="Rhea" id="RHEA:79704"/>
    </physiologicalReaction>
</comment>
<dbReference type="Proteomes" id="UP000184383">
    <property type="component" value="Unassembled WGS sequence"/>
</dbReference>
<dbReference type="EMBL" id="KV878209">
    <property type="protein sequence ID" value="OJJ41158.1"/>
    <property type="molecule type" value="Genomic_DNA"/>
</dbReference>
<evidence type="ECO:0000256" key="1">
    <source>
        <dbReference type="ARBA" id="ARBA00004496"/>
    </source>
</evidence>
<dbReference type="PROSITE" id="PS50054">
    <property type="entry name" value="TYR_PHOSPHATASE_DUAL"/>
    <property type="match status" value="1"/>
</dbReference>
<dbReference type="PRINTS" id="PR01911">
    <property type="entry name" value="PFDSPHPHTASE"/>
</dbReference>
<comment type="subcellular location">
    <subcellularLocation>
        <location evidence="1">Cytoplasm</location>
    </subcellularLocation>
</comment>
<evidence type="ECO:0000313" key="11">
    <source>
        <dbReference type="EMBL" id="OJJ41158.1"/>
    </source>
</evidence>
<dbReference type="Gene3D" id="3.90.190.10">
    <property type="entry name" value="Protein tyrosine phosphatase superfamily"/>
    <property type="match status" value="1"/>
</dbReference>
<comment type="catalytic activity">
    <reaction evidence="8">
        <text>1,5-bis(diphospho)-1D-myo-inositol 2,3,4,6-tetrakisphosphate + H2O = 1-diphospho-1D-myo-inositol 2,3,4,5,6-pentakisphosphate + phosphate + 2 H(+)</text>
        <dbReference type="Rhea" id="RHEA:79699"/>
        <dbReference type="ChEBI" id="CHEBI:15377"/>
        <dbReference type="ChEBI" id="CHEBI:15378"/>
        <dbReference type="ChEBI" id="CHEBI:43474"/>
        <dbReference type="ChEBI" id="CHEBI:74946"/>
        <dbReference type="ChEBI" id="CHEBI:77983"/>
        <dbReference type="EC" id="3.6.1.52"/>
    </reaction>
    <physiologicalReaction direction="left-to-right" evidence="8">
        <dbReference type="Rhea" id="RHEA:79700"/>
    </physiologicalReaction>
</comment>
<accession>A0A1L9S1W5</accession>
<dbReference type="CDD" id="cd18538">
    <property type="entry name" value="PFA-DSP_unk"/>
    <property type="match status" value="1"/>
</dbReference>
<dbReference type="GO" id="GO:0052840">
    <property type="term" value="F:inositol diphosphate tetrakisphosphate diphosphatase activity"/>
    <property type="evidence" value="ECO:0007669"/>
    <property type="project" value="TreeGrafter"/>
</dbReference>
<name>A0A1L9S1W5_ASPWE</name>
<dbReference type="GeneID" id="63748305"/>
<dbReference type="InterPro" id="IPR004861">
    <property type="entry name" value="Siw14-like"/>
</dbReference>